<dbReference type="GO" id="GO:0009696">
    <property type="term" value="P:salicylic acid metabolic process"/>
    <property type="evidence" value="ECO:0007669"/>
    <property type="project" value="TreeGrafter"/>
</dbReference>
<dbReference type="EMBL" id="JAMZMK010009908">
    <property type="protein sequence ID" value="KAI7733775.1"/>
    <property type="molecule type" value="Genomic_DNA"/>
</dbReference>
<dbReference type="GO" id="GO:0080031">
    <property type="term" value="F:methyl salicylate esterase activity"/>
    <property type="evidence" value="ECO:0007669"/>
    <property type="project" value="TreeGrafter"/>
</dbReference>
<dbReference type="Pfam" id="PF12697">
    <property type="entry name" value="Abhydrolase_6"/>
    <property type="match status" value="1"/>
</dbReference>
<dbReference type="InterPro" id="IPR029058">
    <property type="entry name" value="AB_hydrolase_fold"/>
</dbReference>
<dbReference type="InterPro" id="IPR045889">
    <property type="entry name" value="MES/HNL"/>
</dbReference>
<dbReference type="PANTHER" id="PTHR10992:SF943">
    <property type="entry name" value="METHYLESTERASE 10"/>
    <property type="match status" value="1"/>
</dbReference>
<evidence type="ECO:0000313" key="3">
    <source>
        <dbReference type="Proteomes" id="UP001206925"/>
    </source>
</evidence>
<dbReference type="GO" id="GO:0080032">
    <property type="term" value="F:methyl jasmonate esterase activity"/>
    <property type="evidence" value="ECO:0007669"/>
    <property type="project" value="TreeGrafter"/>
</dbReference>
<organism evidence="2 3">
    <name type="scientific">Ambrosia artemisiifolia</name>
    <name type="common">Common ragweed</name>
    <dbReference type="NCBI Taxonomy" id="4212"/>
    <lineage>
        <taxon>Eukaryota</taxon>
        <taxon>Viridiplantae</taxon>
        <taxon>Streptophyta</taxon>
        <taxon>Embryophyta</taxon>
        <taxon>Tracheophyta</taxon>
        <taxon>Spermatophyta</taxon>
        <taxon>Magnoliopsida</taxon>
        <taxon>eudicotyledons</taxon>
        <taxon>Gunneridae</taxon>
        <taxon>Pentapetalae</taxon>
        <taxon>asterids</taxon>
        <taxon>campanulids</taxon>
        <taxon>Asterales</taxon>
        <taxon>Asteraceae</taxon>
        <taxon>Asteroideae</taxon>
        <taxon>Heliantheae alliance</taxon>
        <taxon>Heliantheae</taxon>
        <taxon>Ambrosia</taxon>
    </lineage>
</organism>
<protein>
    <recommendedName>
        <fullName evidence="1">AB hydrolase-1 domain-containing protein</fullName>
    </recommendedName>
</protein>
<dbReference type="PANTHER" id="PTHR10992">
    <property type="entry name" value="METHYLESTERASE FAMILY MEMBER"/>
    <property type="match status" value="1"/>
</dbReference>
<dbReference type="AlphaFoldDB" id="A0AAD5C2U6"/>
<dbReference type="InterPro" id="IPR000073">
    <property type="entry name" value="AB_hydrolase_1"/>
</dbReference>
<feature type="domain" description="AB hydrolase-1" evidence="1">
    <location>
        <begin position="21"/>
        <end position="255"/>
    </location>
</feature>
<feature type="non-terminal residue" evidence="2">
    <location>
        <position position="271"/>
    </location>
</feature>
<evidence type="ECO:0000313" key="2">
    <source>
        <dbReference type="EMBL" id="KAI7733775.1"/>
    </source>
</evidence>
<dbReference type="SUPFAM" id="SSF53474">
    <property type="entry name" value="alpha/beta-Hydrolases"/>
    <property type="match status" value="1"/>
</dbReference>
<keyword evidence="3" id="KW-1185">Reference proteome</keyword>
<evidence type="ECO:0000259" key="1">
    <source>
        <dbReference type="Pfam" id="PF12697"/>
    </source>
</evidence>
<proteinExistence type="predicted"/>
<dbReference type="GO" id="GO:0080030">
    <property type="term" value="F:methyl indole-3-acetate esterase activity"/>
    <property type="evidence" value="ECO:0007669"/>
    <property type="project" value="TreeGrafter"/>
</dbReference>
<gene>
    <name evidence="2" type="ORF">M8C21_021693</name>
</gene>
<accession>A0AAD5C2U6</accession>
<dbReference type="Gene3D" id="3.40.50.1820">
    <property type="entry name" value="alpha/beta hydrolase"/>
    <property type="match status" value="1"/>
</dbReference>
<reference evidence="2" key="1">
    <citation type="submission" date="2022-06" db="EMBL/GenBank/DDBJ databases">
        <title>Uncovering the hologenomic basis of an extraordinary plant invasion.</title>
        <authorList>
            <person name="Bieker V.C."/>
            <person name="Martin M.D."/>
            <person name="Gilbert T."/>
            <person name="Hodgins K."/>
            <person name="Battlay P."/>
            <person name="Petersen B."/>
            <person name="Wilson J."/>
        </authorList>
    </citation>
    <scope>NUCLEOTIDE SEQUENCE</scope>
    <source>
        <strain evidence="2">AA19_3_7</strain>
        <tissue evidence="2">Leaf</tissue>
    </source>
</reference>
<dbReference type="GO" id="GO:0009694">
    <property type="term" value="P:jasmonic acid metabolic process"/>
    <property type="evidence" value="ECO:0007669"/>
    <property type="project" value="TreeGrafter"/>
</dbReference>
<dbReference type="Proteomes" id="UP001206925">
    <property type="component" value="Unassembled WGS sequence"/>
</dbReference>
<sequence length="271" mass="30706">IKSLFLFEHMPTAKNNPRKHLVLAHGLGHGAWCWYKVVTQLKSVGHKVSAVDLGGSGVHPSRLEEIATFSDYIQPLLQFLESLSADERVVLVGHSYGGLAISVAMERFPHIVSAAVFITAYMPNCRDPPALQMTQYFKNLKPEMYMDCRFTFKDGSLTSAELGENYMANMMYQKCQPEDMALAKMLIRPSQLFLEDMSKDSLLTKEKYGSISRVYVVCEGDRVMDEEFQRFVIKDSPPDEVKSFPGVGHMIMLSNSKDISLYLQEILDRYP</sequence>
<dbReference type="FunFam" id="3.40.50.1820:FF:000051">
    <property type="entry name" value="(S)-hydroxynitrile lyase"/>
    <property type="match status" value="1"/>
</dbReference>
<comment type="caution">
    <text evidence="2">The sequence shown here is derived from an EMBL/GenBank/DDBJ whole genome shotgun (WGS) entry which is preliminary data.</text>
</comment>
<name>A0AAD5C2U6_AMBAR</name>